<evidence type="ECO:0000313" key="3">
    <source>
        <dbReference type="Proteomes" id="UP000265520"/>
    </source>
</evidence>
<dbReference type="AlphaFoldDB" id="A0A392Q444"/>
<organism evidence="2 3">
    <name type="scientific">Trifolium medium</name>
    <dbReference type="NCBI Taxonomy" id="97028"/>
    <lineage>
        <taxon>Eukaryota</taxon>
        <taxon>Viridiplantae</taxon>
        <taxon>Streptophyta</taxon>
        <taxon>Embryophyta</taxon>
        <taxon>Tracheophyta</taxon>
        <taxon>Spermatophyta</taxon>
        <taxon>Magnoliopsida</taxon>
        <taxon>eudicotyledons</taxon>
        <taxon>Gunneridae</taxon>
        <taxon>Pentapetalae</taxon>
        <taxon>rosids</taxon>
        <taxon>fabids</taxon>
        <taxon>Fabales</taxon>
        <taxon>Fabaceae</taxon>
        <taxon>Papilionoideae</taxon>
        <taxon>50 kb inversion clade</taxon>
        <taxon>NPAAA clade</taxon>
        <taxon>Hologalegina</taxon>
        <taxon>IRL clade</taxon>
        <taxon>Trifolieae</taxon>
        <taxon>Trifolium</taxon>
    </lineage>
</organism>
<comment type="caution">
    <text evidence="2">The sequence shown here is derived from an EMBL/GenBank/DDBJ whole genome shotgun (WGS) entry which is preliminary data.</text>
</comment>
<proteinExistence type="predicted"/>
<evidence type="ECO:0000256" key="1">
    <source>
        <dbReference type="SAM" id="MobiDB-lite"/>
    </source>
</evidence>
<evidence type="ECO:0000313" key="2">
    <source>
        <dbReference type="EMBL" id="MCI18025.1"/>
    </source>
</evidence>
<name>A0A392Q444_9FABA</name>
<reference evidence="2 3" key="1">
    <citation type="journal article" date="2018" name="Front. Plant Sci.">
        <title>Red Clover (Trifolium pratense) and Zigzag Clover (T. medium) - A Picture of Genomic Similarities and Differences.</title>
        <authorList>
            <person name="Dluhosova J."/>
            <person name="Istvanek J."/>
            <person name="Nedelnik J."/>
            <person name="Repkova J."/>
        </authorList>
    </citation>
    <scope>NUCLEOTIDE SEQUENCE [LARGE SCALE GENOMIC DNA]</scope>
    <source>
        <strain evidence="3">cv. 10/8</strain>
        <tissue evidence="2">Leaf</tissue>
    </source>
</reference>
<dbReference type="Proteomes" id="UP000265520">
    <property type="component" value="Unassembled WGS sequence"/>
</dbReference>
<feature type="non-terminal residue" evidence="2">
    <location>
        <position position="187"/>
    </location>
</feature>
<dbReference type="EMBL" id="LXQA010108142">
    <property type="protein sequence ID" value="MCI18025.1"/>
    <property type="molecule type" value="Genomic_DNA"/>
</dbReference>
<sequence>MPPRRWNANQSSDTYQNEDEQEVNMPRIVEITSHELHFDPVISQIQTTTVQSSPRQRTNDGELQFGLPIGFVAPPQITFSAPAMTSEHVNPITSRNVDVRSNISRTSNSGFLGNFPYGYTDNSSLSNITNTTLQSLRQQIDDSNHEMVNMMTQQMATVFNPVIENSNAAYQALATRMSQIAEMLGVP</sequence>
<protein>
    <submittedName>
        <fullName evidence="2">Myb-related transcription factor</fullName>
    </submittedName>
</protein>
<feature type="region of interest" description="Disordered" evidence="1">
    <location>
        <begin position="1"/>
        <end position="22"/>
    </location>
</feature>
<accession>A0A392Q444</accession>
<keyword evidence="3" id="KW-1185">Reference proteome</keyword>